<protein>
    <submittedName>
        <fullName evidence="2">Uncharacterized protein</fullName>
    </submittedName>
</protein>
<name>A0ABR4L0J0_9EURO</name>
<proteinExistence type="predicted"/>
<feature type="compositionally biased region" description="Basic and acidic residues" evidence="1">
    <location>
        <begin position="53"/>
        <end position="62"/>
    </location>
</feature>
<evidence type="ECO:0000256" key="1">
    <source>
        <dbReference type="SAM" id="MobiDB-lite"/>
    </source>
</evidence>
<keyword evidence="3" id="KW-1185">Reference proteome</keyword>
<comment type="caution">
    <text evidence="2">The sequence shown here is derived from an EMBL/GenBank/DDBJ whole genome shotgun (WGS) entry which is preliminary data.</text>
</comment>
<dbReference type="GeneID" id="98154303"/>
<organism evidence="2 3">
    <name type="scientific">Aspergillus pseudodeflectus</name>
    <dbReference type="NCBI Taxonomy" id="176178"/>
    <lineage>
        <taxon>Eukaryota</taxon>
        <taxon>Fungi</taxon>
        <taxon>Dikarya</taxon>
        <taxon>Ascomycota</taxon>
        <taxon>Pezizomycotina</taxon>
        <taxon>Eurotiomycetes</taxon>
        <taxon>Eurotiomycetidae</taxon>
        <taxon>Eurotiales</taxon>
        <taxon>Aspergillaceae</taxon>
        <taxon>Aspergillus</taxon>
        <taxon>Aspergillus subgen. Nidulantes</taxon>
    </lineage>
</organism>
<reference evidence="2 3" key="1">
    <citation type="submission" date="2024-07" db="EMBL/GenBank/DDBJ databases">
        <title>Section-level genome sequencing and comparative genomics of Aspergillus sections Usti and Cavernicolus.</title>
        <authorList>
            <consortium name="Lawrence Berkeley National Laboratory"/>
            <person name="Nybo J.L."/>
            <person name="Vesth T.C."/>
            <person name="Theobald S."/>
            <person name="Frisvad J.C."/>
            <person name="Larsen T.O."/>
            <person name="Kjaerboelling I."/>
            <person name="Rothschild-Mancinelli K."/>
            <person name="Lyhne E.K."/>
            <person name="Kogle M.E."/>
            <person name="Barry K."/>
            <person name="Clum A."/>
            <person name="Na H."/>
            <person name="Ledsgaard L."/>
            <person name="Lin J."/>
            <person name="Lipzen A."/>
            <person name="Kuo A."/>
            <person name="Riley R."/>
            <person name="Mondo S."/>
            <person name="LaButti K."/>
            <person name="Haridas S."/>
            <person name="Pangalinan J."/>
            <person name="Salamov A.A."/>
            <person name="Simmons B.A."/>
            <person name="Magnuson J.K."/>
            <person name="Chen J."/>
            <person name="Drula E."/>
            <person name="Henrissat B."/>
            <person name="Wiebenga A."/>
            <person name="Lubbers R.J."/>
            <person name="Gomes A.C."/>
            <person name="Macurrencykelacurrency M.R."/>
            <person name="Stajich J."/>
            <person name="Grigoriev I.V."/>
            <person name="Mortensen U.H."/>
            <person name="De vries R.P."/>
            <person name="Baker S.E."/>
            <person name="Andersen M.R."/>
        </authorList>
    </citation>
    <scope>NUCLEOTIDE SEQUENCE [LARGE SCALE GENOMIC DNA]</scope>
    <source>
        <strain evidence="2 3">CBS 756.74</strain>
    </source>
</reference>
<dbReference type="EMBL" id="JBFXLR010000007">
    <property type="protein sequence ID" value="KAL2857037.1"/>
    <property type="molecule type" value="Genomic_DNA"/>
</dbReference>
<gene>
    <name evidence="2" type="ORF">BJX68DRAFT_229969</name>
</gene>
<dbReference type="RefSeq" id="XP_070902901.1">
    <property type="nucleotide sequence ID" value="XM_071039139.1"/>
</dbReference>
<sequence>MSSRYEMGYDSGSIYDPYVVDWEINQQYREERQRYLSRQPEAVQQQDEAESLTTHEAREQHRNLSRQWELRQPANLIQQDQVSGVRRRTQTRRTPLSAQRGF</sequence>
<evidence type="ECO:0000313" key="3">
    <source>
        <dbReference type="Proteomes" id="UP001610444"/>
    </source>
</evidence>
<feature type="compositionally biased region" description="Polar residues" evidence="1">
    <location>
        <begin position="92"/>
        <end position="102"/>
    </location>
</feature>
<dbReference type="Proteomes" id="UP001610444">
    <property type="component" value="Unassembled WGS sequence"/>
</dbReference>
<feature type="compositionally biased region" description="Polar residues" evidence="1">
    <location>
        <begin position="42"/>
        <end position="52"/>
    </location>
</feature>
<accession>A0ABR4L0J0</accession>
<feature type="region of interest" description="Disordered" evidence="1">
    <location>
        <begin position="35"/>
        <end position="102"/>
    </location>
</feature>
<evidence type="ECO:0000313" key="2">
    <source>
        <dbReference type="EMBL" id="KAL2857037.1"/>
    </source>
</evidence>